<feature type="compositionally biased region" description="Pro residues" evidence="1">
    <location>
        <begin position="62"/>
        <end position="77"/>
    </location>
</feature>
<proteinExistence type="predicted"/>
<evidence type="ECO:0000313" key="2">
    <source>
        <dbReference type="EMBL" id="GAA0332070.1"/>
    </source>
</evidence>
<feature type="compositionally biased region" description="Basic and acidic residues" evidence="1">
    <location>
        <begin position="318"/>
        <end position="330"/>
    </location>
</feature>
<comment type="caution">
    <text evidence="2">The sequence shown here is derived from an EMBL/GenBank/DDBJ whole genome shotgun (WGS) entry which is preliminary data.</text>
</comment>
<organism evidence="2 3">
    <name type="scientific">Streptomyces blastmyceticus</name>
    <dbReference type="NCBI Taxonomy" id="68180"/>
    <lineage>
        <taxon>Bacteria</taxon>
        <taxon>Bacillati</taxon>
        <taxon>Actinomycetota</taxon>
        <taxon>Actinomycetes</taxon>
        <taxon>Kitasatosporales</taxon>
        <taxon>Streptomycetaceae</taxon>
        <taxon>Streptomyces</taxon>
    </lineage>
</organism>
<reference evidence="2 3" key="1">
    <citation type="journal article" date="2019" name="Int. J. Syst. Evol. Microbiol.">
        <title>The Global Catalogue of Microorganisms (GCM) 10K type strain sequencing project: providing services to taxonomists for standard genome sequencing and annotation.</title>
        <authorList>
            <consortium name="The Broad Institute Genomics Platform"/>
            <consortium name="The Broad Institute Genome Sequencing Center for Infectious Disease"/>
            <person name="Wu L."/>
            <person name="Ma J."/>
        </authorList>
    </citation>
    <scope>NUCLEOTIDE SEQUENCE [LARGE SCALE GENOMIC DNA]</scope>
    <source>
        <strain evidence="2 3">JCM 4565</strain>
    </source>
</reference>
<dbReference type="EMBL" id="BAAABW010000002">
    <property type="protein sequence ID" value="GAA0332070.1"/>
    <property type="molecule type" value="Genomic_DNA"/>
</dbReference>
<feature type="compositionally biased region" description="Pro residues" evidence="1">
    <location>
        <begin position="195"/>
        <end position="204"/>
    </location>
</feature>
<feature type="region of interest" description="Disordered" evidence="1">
    <location>
        <begin position="426"/>
        <end position="454"/>
    </location>
</feature>
<accession>A0ABN0WBQ1</accession>
<sequence>MTQSGQGNAPQPPAQAPREGVVLPAQQESWGADGHQAPAPGRPWGQPWGPDAQHAPDAQRAPLPPEVPPGAPRPPAHAPGAAEATQYLPPVRESASEATQYLPPASANEATRYIPPVGGGPLPDAASAATQYLPPVPASPHGEATQLIPPQPGGPEYLPPVDNGAATQYLPPVQESAATQYLPPVTNEAATQYLPPVPSGPHIPPAGGAAFAQAGERPPPAEFDGLFRESGGTPGPRQQVPPPRGPHAGPPPRPQPQEPPAPRKKLPTAAIVGIVVAACAAAGLGAGALLSGGGDDKKSDQQNTAVSSTAPDSGQSADGDKQEPAPKADDPALAQAKALDALLKDSNNSRDAVIKAVDSTRNCRDLDKSGNDLRDAAKQRDGLVTRLQQTPIDKLPDNAELSAQLTKAWQSSSSADSHYAAWAGQAGAKGGCVKGRPKPTGDSTAGDKASDDATAAKKKAADLWNPIAKKYHLSQHKWTQL</sequence>
<feature type="region of interest" description="Disordered" evidence="1">
    <location>
        <begin position="358"/>
        <end position="377"/>
    </location>
</feature>
<dbReference type="Proteomes" id="UP001500063">
    <property type="component" value="Unassembled WGS sequence"/>
</dbReference>
<evidence type="ECO:0000256" key="1">
    <source>
        <dbReference type="SAM" id="MobiDB-lite"/>
    </source>
</evidence>
<gene>
    <name evidence="2" type="ORF">GCM10010319_05020</name>
</gene>
<feature type="compositionally biased region" description="Polar residues" evidence="1">
    <location>
        <begin position="301"/>
        <end position="316"/>
    </location>
</feature>
<name>A0ABN0WBQ1_9ACTN</name>
<protein>
    <submittedName>
        <fullName evidence="2">Uncharacterized protein</fullName>
    </submittedName>
</protein>
<evidence type="ECO:0000313" key="3">
    <source>
        <dbReference type="Proteomes" id="UP001500063"/>
    </source>
</evidence>
<dbReference type="RefSeq" id="WP_344115575.1">
    <property type="nucleotide sequence ID" value="NZ_BAAABW010000002.1"/>
</dbReference>
<feature type="compositionally biased region" description="Low complexity" evidence="1">
    <location>
        <begin position="206"/>
        <end position="215"/>
    </location>
</feature>
<feature type="compositionally biased region" description="Pro residues" evidence="1">
    <location>
        <begin position="239"/>
        <end position="260"/>
    </location>
</feature>
<feature type="compositionally biased region" description="Basic and acidic residues" evidence="1">
    <location>
        <begin position="361"/>
        <end position="377"/>
    </location>
</feature>
<keyword evidence="3" id="KW-1185">Reference proteome</keyword>
<feature type="region of interest" description="Disordered" evidence="1">
    <location>
        <begin position="286"/>
        <end position="333"/>
    </location>
</feature>
<feature type="region of interest" description="Disordered" evidence="1">
    <location>
        <begin position="1"/>
        <end position="266"/>
    </location>
</feature>